<dbReference type="PROSITE" id="PS50005">
    <property type="entry name" value="TPR"/>
    <property type="match status" value="1"/>
</dbReference>
<keyword evidence="2" id="KW-1185">Reference proteome</keyword>
<proteinExistence type="predicted"/>
<protein>
    <submittedName>
        <fullName evidence="1">Lipoprotein</fullName>
    </submittedName>
</protein>
<dbReference type="InterPro" id="IPR011990">
    <property type="entry name" value="TPR-like_helical_dom_sf"/>
</dbReference>
<dbReference type="InterPro" id="IPR019734">
    <property type="entry name" value="TPR_rpt"/>
</dbReference>
<dbReference type="RefSeq" id="WP_089181856.1">
    <property type="nucleotide sequence ID" value="NZ_CP043427.1"/>
</dbReference>
<dbReference type="GeneID" id="93089950"/>
<dbReference type="Proteomes" id="UP000254920">
    <property type="component" value="Unassembled WGS sequence"/>
</dbReference>
<keyword evidence="1" id="KW-0449">Lipoprotein</keyword>
<dbReference type="AlphaFoldDB" id="A0A381DKS3"/>
<accession>A0A381DKS3</accession>
<dbReference type="PROSITE" id="PS51257">
    <property type="entry name" value="PROKAR_LIPOPROTEIN"/>
    <property type="match status" value="1"/>
</dbReference>
<organism evidence="1 2">
    <name type="scientific">Campylobacter sputorum subsp. sputorum</name>
    <dbReference type="NCBI Taxonomy" id="32024"/>
    <lineage>
        <taxon>Bacteria</taxon>
        <taxon>Pseudomonadati</taxon>
        <taxon>Campylobacterota</taxon>
        <taxon>Epsilonproteobacteria</taxon>
        <taxon>Campylobacterales</taxon>
        <taxon>Campylobacteraceae</taxon>
        <taxon>Campylobacter</taxon>
    </lineage>
</organism>
<name>A0A381DKS3_9BACT</name>
<dbReference type="EMBL" id="UFVD01000001">
    <property type="protein sequence ID" value="SUX11081.1"/>
    <property type="molecule type" value="Genomic_DNA"/>
</dbReference>
<sequence length="447" mass="51267">MNKYFFIFIYMFFLVGCSETFVGYSDVLNQYNTIYNTKSCDDTFIDEKSNSNLDLLMWYELNGSMKRNCLDYNASNYYFDKAEELYKSDVDLENSALKLAKTIGTTFLNDNMDSYRGNIYESIMVNVYKGLNFMSIDKFGDARVEFNRALDRQRRAKDEFSKEIEEEIAKLEKEDSNATKIATNKETQNVVYDAYNKSIFADFVTYPDFINPFATYMAGLFFIADKDYKKANEMFKESLAMQPQNIFLKSEFKLSQELLVGKNHKKYIWLIYENGKSATKDEFRLDIPLFIVTDKVPYVGIALPTIKDGINSYEYLTIDGETSSEISNMDRVIKTEFKTKLPFIVTKSLIRTTIKTLAAYASMDQNTYAGIGVGIFNLITNKADVRSWVSLPKNFQAARVINLGKSVDIKNSQGGIIESLSIPDDKNAIIYVNSPIQGSFSIHKIIF</sequence>
<reference evidence="1 2" key="1">
    <citation type="submission" date="2018-06" db="EMBL/GenBank/DDBJ databases">
        <authorList>
            <consortium name="Pathogen Informatics"/>
            <person name="Doyle S."/>
        </authorList>
    </citation>
    <scope>NUCLEOTIDE SEQUENCE [LARGE SCALE GENOMIC DNA]</scope>
    <source>
        <strain evidence="1 2">NCTC12475</strain>
    </source>
</reference>
<evidence type="ECO:0000313" key="1">
    <source>
        <dbReference type="EMBL" id="SUX11081.1"/>
    </source>
</evidence>
<dbReference type="SUPFAM" id="SSF48452">
    <property type="entry name" value="TPR-like"/>
    <property type="match status" value="1"/>
</dbReference>
<evidence type="ECO:0000313" key="2">
    <source>
        <dbReference type="Proteomes" id="UP000254920"/>
    </source>
</evidence>
<dbReference type="OrthoDB" id="5329991at2"/>
<gene>
    <name evidence="1" type="ORF">NCTC12475_01296</name>
</gene>